<gene>
    <name evidence="2" type="ORF">MAR_ORF393</name>
</gene>
<evidence type="ECO:0000313" key="3">
    <source>
        <dbReference type="Proteomes" id="UP000029780"/>
    </source>
</evidence>
<keyword evidence="3" id="KW-1185">Reference proteome</keyword>
<feature type="compositionally biased region" description="Polar residues" evidence="1">
    <location>
        <begin position="133"/>
        <end position="151"/>
    </location>
</feature>
<protein>
    <submittedName>
        <fullName evidence="2">Uncharacterized protein</fullName>
    </submittedName>
</protein>
<dbReference type="RefSeq" id="YP_003407118.1">
    <property type="nucleotide sequence ID" value="NC_013756.1"/>
</dbReference>
<evidence type="ECO:0000313" key="2">
    <source>
        <dbReference type="EMBL" id="ADB04156.1"/>
    </source>
</evidence>
<dbReference type="KEGG" id="vg:8746630"/>
<name>D2XB29_GBMV</name>
<dbReference type="EMBL" id="GU071086">
    <property type="protein sequence ID" value="ADB04156.1"/>
    <property type="molecule type" value="Genomic_DNA"/>
</dbReference>
<organismHost>
    <name type="scientific">Acanthamoeba</name>
    <dbReference type="NCBI Taxonomy" id="5754"/>
</organismHost>
<evidence type="ECO:0000256" key="1">
    <source>
        <dbReference type="SAM" id="MobiDB-lite"/>
    </source>
</evidence>
<feature type="region of interest" description="Disordered" evidence="1">
    <location>
        <begin position="127"/>
        <end position="157"/>
    </location>
</feature>
<organism evidence="2 3">
    <name type="scientific">Marseillevirus marseillevirus</name>
    <name type="common">GBM</name>
    <dbReference type="NCBI Taxonomy" id="694581"/>
    <lineage>
        <taxon>Viruses</taxon>
        <taxon>Varidnaviria</taxon>
        <taxon>Bamfordvirae</taxon>
        <taxon>Nucleocytoviricota</taxon>
        <taxon>Megaviricetes</taxon>
        <taxon>Pimascovirales</taxon>
        <taxon>Pimascovirales incertae sedis</taxon>
        <taxon>Marseilleviridae</taxon>
        <taxon>Marseillevirus</taxon>
        <taxon>Marseillevirus massiliense</taxon>
    </lineage>
</organism>
<proteinExistence type="predicted"/>
<reference evidence="2 3" key="1">
    <citation type="journal article" date="2009" name="Proc. Natl. Acad. Sci. U.S.A.">
        <title>Giant Marseillevirus highlights the role of amoebae as a melting pot in emergence of chimeric microorganisms.</title>
        <authorList>
            <person name="Boyer M."/>
            <person name="Yutin N."/>
            <person name="Pagnier I."/>
            <person name="Barrassi L."/>
            <person name="Fournous G."/>
            <person name="Espinosa L."/>
            <person name="Robert C."/>
            <person name="Azza S."/>
            <person name="Sun S."/>
            <person name="Rossmann M.G."/>
            <person name="Suzan-Monti M."/>
            <person name="La Scola B."/>
            <person name="Koonin E.V."/>
            <person name="Raoult D."/>
        </authorList>
    </citation>
    <scope>NUCLEOTIDE SEQUENCE [LARGE SCALE GENOMIC DNA]</scope>
    <source>
        <strain evidence="2 3">T19</strain>
    </source>
</reference>
<sequence length="183" mass="21551">MLLLDIKKPLDDVFNRMSFHSRFLRNDAYKISEERRGKVHFAELQQRNELANRPFARDFIVQQHIAVPTMQEEALSKRMRIVPFDPKIIPGTNPSCSFDVSLGNATARLVFCPLMPECPSPWKTEPLKEAPSYESSENIAFSRRTSPQQEILQKGKTLQEIARRQMFEERMKKRFLKDQRRKR</sequence>
<dbReference type="Proteomes" id="UP000029780">
    <property type="component" value="Segment"/>
</dbReference>
<accession>D2XB29</accession>
<dbReference type="GeneID" id="8746630"/>